<gene>
    <name evidence="1" type="ORF">FK220_017125</name>
</gene>
<dbReference type="PANTHER" id="PTHR12526:SF637">
    <property type="entry name" value="GLYCOSYLTRANSFERASE EPSF-RELATED"/>
    <property type="match status" value="1"/>
</dbReference>
<organism evidence="1 2">
    <name type="scientific">Pelagihabitans pacificus</name>
    <dbReference type="NCBI Taxonomy" id="2696054"/>
    <lineage>
        <taxon>Bacteria</taxon>
        <taxon>Pseudomonadati</taxon>
        <taxon>Bacteroidota</taxon>
        <taxon>Flavobacteriia</taxon>
        <taxon>Flavobacteriales</taxon>
        <taxon>Flavobacteriaceae</taxon>
        <taxon>Pelagihabitans</taxon>
    </lineage>
</organism>
<name>A0A967B0X4_9FLAO</name>
<reference evidence="1" key="1">
    <citation type="submission" date="2019-07" db="EMBL/GenBank/DDBJ databases">
        <authorList>
            <person name="De-Chao Zhang Q."/>
        </authorList>
    </citation>
    <scope>NUCLEOTIDE SEQUENCE</scope>
    <source>
        <strain evidence="1">TP-CH-4</strain>
    </source>
</reference>
<dbReference type="AlphaFoldDB" id="A0A967B0X4"/>
<comment type="caution">
    <text evidence="1">The sequence shown here is derived from an EMBL/GenBank/DDBJ whole genome shotgun (WGS) entry which is preliminary data.</text>
</comment>
<dbReference type="SUPFAM" id="SSF53756">
    <property type="entry name" value="UDP-Glycosyltransferase/glycogen phosphorylase"/>
    <property type="match status" value="1"/>
</dbReference>
<proteinExistence type="predicted"/>
<dbReference type="Gene3D" id="3.40.50.2000">
    <property type="entry name" value="Glycogen Phosphorylase B"/>
    <property type="match status" value="2"/>
</dbReference>
<protein>
    <submittedName>
        <fullName evidence="1">Glycosyltransferase family 4 protein</fullName>
    </submittedName>
</protein>
<dbReference type="Pfam" id="PF13692">
    <property type="entry name" value="Glyco_trans_1_4"/>
    <property type="match status" value="1"/>
</dbReference>
<evidence type="ECO:0000313" key="2">
    <source>
        <dbReference type="Proteomes" id="UP000707206"/>
    </source>
</evidence>
<keyword evidence="2" id="KW-1185">Reference proteome</keyword>
<sequence>MYTQYQSVKDRVDLYHVDNLKNPFVLLRHLLKLRVLAKKYDIAHAQYGSAVGFLTSLMGCTRILSLKGSDWYVSPSTSLLEKLRILMGIQMTRISLKRFHHIIVMSDAMKKEVLKSVPGAEVETITDPIDLDKFKPSRIPAENKVKKVLFAAVHLDNPVKRFSLAQRSFELLRKKLPNTELVTMSRIPHSEVCNFMNGMDVLLLTSTHEGWPNVVKEMLACNKPFVSTQVSDLEAYAARTKNCFVCNDSPQELADALYKSLRAPEEDLRRLVRDFNLDESLSALKKIYDKYL</sequence>
<reference evidence="1" key="2">
    <citation type="submission" date="2020-03" db="EMBL/GenBank/DDBJ databases">
        <title>Flavobacteriaceae bacterium strain TP-CH-4, a member of the family Flavobacteriaceae isolated from a deep-sea seamount.</title>
        <authorList>
            <person name="Zhang D.-C."/>
        </authorList>
    </citation>
    <scope>NUCLEOTIDE SEQUENCE</scope>
    <source>
        <strain evidence="1">TP-CH-4</strain>
    </source>
</reference>
<evidence type="ECO:0000313" key="1">
    <source>
        <dbReference type="EMBL" id="NHF61077.1"/>
    </source>
</evidence>
<dbReference type="PANTHER" id="PTHR12526">
    <property type="entry name" value="GLYCOSYLTRANSFERASE"/>
    <property type="match status" value="1"/>
</dbReference>
<dbReference type="Proteomes" id="UP000707206">
    <property type="component" value="Unassembled WGS sequence"/>
</dbReference>
<dbReference type="EMBL" id="VIKU02000006">
    <property type="protein sequence ID" value="NHF61077.1"/>
    <property type="molecule type" value="Genomic_DNA"/>
</dbReference>
<accession>A0A967B0X4</accession>